<evidence type="ECO:0000313" key="3">
    <source>
        <dbReference type="Proteomes" id="UP000315295"/>
    </source>
</evidence>
<proteinExistence type="predicted"/>
<name>A0A540N986_MALBA</name>
<evidence type="ECO:0000256" key="1">
    <source>
        <dbReference type="SAM" id="MobiDB-lite"/>
    </source>
</evidence>
<dbReference type="EMBL" id="VIEB01000092">
    <property type="protein sequence ID" value="TQE07060.1"/>
    <property type="molecule type" value="Genomic_DNA"/>
</dbReference>
<feature type="region of interest" description="Disordered" evidence="1">
    <location>
        <begin position="307"/>
        <end position="345"/>
    </location>
</feature>
<dbReference type="Proteomes" id="UP000315295">
    <property type="component" value="Unassembled WGS sequence"/>
</dbReference>
<organism evidence="2 3">
    <name type="scientific">Malus baccata</name>
    <name type="common">Siberian crab apple</name>
    <name type="synonym">Pyrus baccata</name>
    <dbReference type="NCBI Taxonomy" id="106549"/>
    <lineage>
        <taxon>Eukaryota</taxon>
        <taxon>Viridiplantae</taxon>
        <taxon>Streptophyta</taxon>
        <taxon>Embryophyta</taxon>
        <taxon>Tracheophyta</taxon>
        <taxon>Spermatophyta</taxon>
        <taxon>Magnoliopsida</taxon>
        <taxon>eudicotyledons</taxon>
        <taxon>Gunneridae</taxon>
        <taxon>Pentapetalae</taxon>
        <taxon>rosids</taxon>
        <taxon>fabids</taxon>
        <taxon>Rosales</taxon>
        <taxon>Rosaceae</taxon>
        <taxon>Amygdaloideae</taxon>
        <taxon>Maleae</taxon>
        <taxon>Malus</taxon>
    </lineage>
</organism>
<accession>A0A540N986</accession>
<comment type="caution">
    <text evidence="2">The sequence shown here is derived from an EMBL/GenBank/DDBJ whole genome shotgun (WGS) entry which is preliminary data.</text>
</comment>
<gene>
    <name evidence="2" type="ORF">C1H46_007328</name>
</gene>
<dbReference type="AlphaFoldDB" id="A0A540N986"/>
<reference evidence="2 3" key="1">
    <citation type="journal article" date="2019" name="G3 (Bethesda)">
        <title>Sequencing of a Wild Apple (Malus baccata) Genome Unravels the Differences Between Cultivated and Wild Apple Species Regarding Disease Resistance and Cold Tolerance.</title>
        <authorList>
            <person name="Chen X."/>
        </authorList>
    </citation>
    <scope>NUCLEOTIDE SEQUENCE [LARGE SCALE GENOMIC DNA]</scope>
    <source>
        <strain evidence="3">cv. Shandingzi</strain>
        <tissue evidence="2">Leaves</tissue>
    </source>
</reference>
<evidence type="ECO:0000313" key="2">
    <source>
        <dbReference type="EMBL" id="TQE07060.1"/>
    </source>
</evidence>
<protein>
    <submittedName>
        <fullName evidence="2">Uncharacterized protein</fullName>
    </submittedName>
</protein>
<keyword evidence="3" id="KW-1185">Reference proteome</keyword>
<sequence>MHIAEKNTRGRCQLKTAKVTRVTNGRIMIGYDDQHRAAPTAEQHSALAHNIGHVIQTYCPMQWKSWKAMPDEVRMNVGSYLSTNYNFDDINDDMLAYVNSLFTERYRQWKSDRHQYFETFNDLQVTLEKSCPKEFEDLEYNWKKAKANKINRGKKTLLHHSSLRLFLYRMEAWRQGSKFPKIVVFGDVYVQPGDELAESLHAVGSSGVRLPASSRDSAQVYGSPRDAGFQIVTDTLDQTFGWRPRTYCRGMGDARGRELRAPSSSQSKGKVTTLTAEVVGLRTELASYKSQISLIVHTLSQSGVRLPDIHPPSTFEPLQPEHAQNSAPSTSEPVPNPKTFLPQDI</sequence>
<feature type="compositionally biased region" description="Polar residues" evidence="1">
    <location>
        <begin position="322"/>
        <end position="333"/>
    </location>
</feature>